<organism evidence="1">
    <name type="scientific">hydrothermal vent metagenome</name>
    <dbReference type="NCBI Taxonomy" id="652676"/>
    <lineage>
        <taxon>unclassified sequences</taxon>
        <taxon>metagenomes</taxon>
        <taxon>ecological metagenomes</taxon>
    </lineage>
</organism>
<dbReference type="EMBL" id="CZRL01000132">
    <property type="protein sequence ID" value="CUS55292.1"/>
    <property type="molecule type" value="Genomic_DNA"/>
</dbReference>
<evidence type="ECO:0000313" key="1">
    <source>
        <dbReference type="EMBL" id="CUS55292.1"/>
    </source>
</evidence>
<name>A0A170PSM4_9ZZZZ</name>
<proteinExistence type="predicted"/>
<reference evidence="1" key="1">
    <citation type="submission" date="2015-10" db="EMBL/GenBank/DDBJ databases">
        <authorList>
            <person name="Gilbert D.G."/>
        </authorList>
    </citation>
    <scope>NUCLEOTIDE SEQUENCE</scope>
</reference>
<protein>
    <submittedName>
        <fullName evidence="1">Uncharacterized protein</fullName>
    </submittedName>
</protein>
<sequence length="58" mass="6224">MVLAALRPAITITSEARTSSTRVPVLDMISILAVIVLATLACRLQRISNSDQVGAYRP</sequence>
<dbReference type="AlphaFoldDB" id="A0A170PSM4"/>
<accession>A0A170PSM4</accession>
<gene>
    <name evidence="1" type="ORF">MGWOODY_XGa1588</name>
</gene>